<reference evidence="2 3" key="1">
    <citation type="submission" date="2023-09" db="EMBL/GenBank/DDBJ databases">
        <title>Nesidiocoris tenuis whole genome shotgun sequence.</title>
        <authorList>
            <person name="Shibata T."/>
            <person name="Shimoda M."/>
            <person name="Kobayashi T."/>
            <person name="Uehara T."/>
        </authorList>
    </citation>
    <scope>NUCLEOTIDE SEQUENCE [LARGE SCALE GENOMIC DNA]</scope>
    <source>
        <strain evidence="2 3">Japan</strain>
    </source>
</reference>
<feature type="region of interest" description="Disordered" evidence="1">
    <location>
        <begin position="84"/>
        <end position="104"/>
    </location>
</feature>
<dbReference type="Proteomes" id="UP001307889">
    <property type="component" value="Chromosome 14"/>
</dbReference>
<sequence>MEGPPTIYTVPYHPSFTPVHMPAHPRPMLYHRPRSHTPRPPSQMTEPTEVKKQPRKKERPMTDEELDRTYTGLDREIAEEFISIAMQPKPPGSRAGSTVSHIIP</sequence>
<accession>A0ABN7BD16</accession>
<feature type="compositionally biased region" description="Polar residues" evidence="1">
    <location>
        <begin position="95"/>
        <end position="104"/>
    </location>
</feature>
<evidence type="ECO:0000313" key="3">
    <source>
        <dbReference type="Proteomes" id="UP001307889"/>
    </source>
</evidence>
<gene>
    <name evidence="2" type="ORF">NTJ_15087</name>
</gene>
<organism evidence="2 3">
    <name type="scientific">Nesidiocoris tenuis</name>
    <dbReference type="NCBI Taxonomy" id="355587"/>
    <lineage>
        <taxon>Eukaryota</taxon>
        <taxon>Metazoa</taxon>
        <taxon>Ecdysozoa</taxon>
        <taxon>Arthropoda</taxon>
        <taxon>Hexapoda</taxon>
        <taxon>Insecta</taxon>
        <taxon>Pterygota</taxon>
        <taxon>Neoptera</taxon>
        <taxon>Paraneoptera</taxon>
        <taxon>Hemiptera</taxon>
        <taxon>Heteroptera</taxon>
        <taxon>Panheteroptera</taxon>
        <taxon>Cimicomorpha</taxon>
        <taxon>Miridae</taxon>
        <taxon>Dicyphina</taxon>
        <taxon>Nesidiocoris</taxon>
    </lineage>
</organism>
<evidence type="ECO:0000313" key="2">
    <source>
        <dbReference type="EMBL" id="BET02269.1"/>
    </source>
</evidence>
<evidence type="ECO:0000256" key="1">
    <source>
        <dbReference type="SAM" id="MobiDB-lite"/>
    </source>
</evidence>
<proteinExistence type="predicted"/>
<dbReference type="EMBL" id="AP028922">
    <property type="protein sequence ID" value="BET02269.1"/>
    <property type="molecule type" value="Genomic_DNA"/>
</dbReference>
<protein>
    <submittedName>
        <fullName evidence="2">Uncharacterized protein</fullName>
    </submittedName>
</protein>
<feature type="region of interest" description="Disordered" evidence="1">
    <location>
        <begin position="23"/>
        <end position="69"/>
    </location>
</feature>
<name>A0ABN7BD16_9HEMI</name>
<keyword evidence="3" id="KW-1185">Reference proteome</keyword>